<feature type="non-terminal residue" evidence="1">
    <location>
        <position position="25"/>
    </location>
</feature>
<sequence>MERKIRGGIFVEDNNDVLEIREVSL</sequence>
<evidence type="ECO:0000313" key="2">
    <source>
        <dbReference type="Proteomes" id="UP000265520"/>
    </source>
</evidence>
<dbReference type="AlphaFoldDB" id="A0A392TVI2"/>
<name>A0A392TVI2_9FABA</name>
<keyword evidence="2" id="KW-1185">Reference proteome</keyword>
<organism evidence="1 2">
    <name type="scientific">Trifolium medium</name>
    <dbReference type="NCBI Taxonomy" id="97028"/>
    <lineage>
        <taxon>Eukaryota</taxon>
        <taxon>Viridiplantae</taxon>
        <taxon>Streptophyta</taxon>
        <taxon>Embryophyta</taxon>
        <taxon>Tracheophyta</taxon>
        <taxon>Spermatophyta</taxon>
        <taxon>Magnoliopsida</taxon>
        <taxon>eudicotyledons</taxon>
        <taxon>Gunneridae</taxon>
        <taxon>Pentapetalae</taxon>
        <taxon>rosids</taxon>
        <taxon>fabids</taxon>
        <taxon>Fabales</taxon>
        <taxon>Fabaceae</taxon>
        <taxon>Papilionoideae</taxon>
        <taxon>50 kb inversion clade</taxon>
        <taxon>NPAAA clade</taxon>
        <taxon>Hologalegina</taxon>
        <taxon>IRL clade</taxon>
        <taxon>Trifolieae</taxon>
        <taxon>Trifolium</taxon>
    </lineage>
</organism>
<protein>
    <submittedName>
        <fullName evidence="1">Uncharacterized protein</fullName>
    </submittedName>
</protein>
<dbReference type="EMBL" id="LXQA010661399">
    <property type="protein sequence ID" value="MCI64704.1"/>
    <property type="molecule type" value="Genomic_DNA"/>
</dbReference>
<comment type="caution">
    <text evidence="1">The sequence shown here is derived from an EMBL/GenBank/DDBJ whole genome shotgun (WGS) entry which is preliminary data.</text>
</comment>
<evidence type="ECO:0000313" key="1">
    <source>
        <dbReference type="EMBL" id="MCI64704.1"/>
    </source>
</evidence>
<reference evidence="1 2" key="1">
    <citation type="journal article" date="2018" name="Front. Plant Sci.">
        <title>Red Clover (Trifolium pratense) and Zigzag Clover (T. medium) - A Picture of Genomic Similarities and Differences.</title>
        <authorList>
            <person name="Dluhosova J."/>
            <person name="Istvanek J."/>
            <person name="Nedelnik J."/>
            <person name="Repkova J."/>
        </authorList>
    </citation>
    <scope>NUCLEOTIDE SEQUENCE [LARGE SCALE GENOMIC DNA]</scope>
    <source>
        <strain evidence="2">cv. 10/8</strain>
        <tissue evidence="1">Leaf</tissue>
    </source>
</reference>
<dbReference type="Proteomes" id="UP000265520">
    <property type="component" value="Unassembled WGS sequence"/>
</dbReference>
<accession>A0A392TVI2</accession>
<proteinExistence type="predicted"/>